<feature type="compositionally biased region" description="Basic and acidic residues" evidence="2">
    <location>
        <begin position="446"/>
        <end position="456"/>
    </location>
</feature>
<dbReference type="AlphaFoldDB" id="L1JDD8"/>
<evidence type="ECO:0000313" key="3">
    <source>
        <dbReference type="EMBL" id="EKX46134.1"/>
    </source>
</evidence>
<keyword evidence="1" id="KW-0175">Coiled coil</keyword>
<feature type="compositionally biased region" description="Basic and acidic residues" evidence="2">
    <location>
        <begin position="478"/>
        <end position="487"/>
    </location>
</feature>
<dbReference type="Proteomes" id="UP000011087">
    <property type="component" value="Unassembled WGS sequence"/>
</dbReference>
<evidence type="ECO:0000313" key="5">
    <source>
        <dbReference type="Proteomes" id="UP000011087"/>
    </source>
</evidence>
<feature type="coiled-coil region" evidence="1">
    <location>
        <begin position="560"/>
        <end position="594"/>
    </location>
</feature>
<dbReference type="GeneID" id="17302729"/>
<proteinExistence type="predicted"/>
<feature type="region of interest" description="Disordered" evidence="2">
    <location>
        <begin position="404"/>
        <end position="430"/>
    </location>
</feature>
<dbReference type="HOGENOM" id="CLU_458182_0_0_1"/>
<feature type="compositionally biased region" description="Basic and acidic residues" evidence="2">
    <location>
        <begin position="185"/>
        <end position="201"/>
    </location>
</feature>
<accession>L1JDD8</accession>
<dbReference type="KEGG" id="gtt:GUITHDRAFT_163115"/>
<keyword evidence="5" id="KW-1185">Reference proteome</keyword>
<sequence length="596" mass="66177">MTAMKGKFLLLNAAVVFSACLIALAIFRPRQILETLQARDVSRSSILGDGYIDRGWKNVWSSIPAQYKQVTKELSGYNLFGSHGTGAGGSKAATTAKSELASYSSILDNADGDAGSGQRLTRKSVGGHEVKEYDNELASYSNILSFPPTDPEKAAESIKIAKPKLRRDQRKKIARLERKLRKVDRELAADSRQKGRGERGGASKSSAESQEICQSCLRHWDEQALSCAKETCGSEMWESELGSEQVQLNNRLASVFSDCVPPSVPNSKAKILVSSFVLPWEKPFTAPHNSWLKIVPAGPGYDDLGLRTGETSQLTLSGYTVLSGADVKCRSGKSMEQELEPLVEKQTILNRKRAFAYFENLSNSPKGAEAMAEKALESANVKSAVMSWLYPVGEEEADKRAMRLREQAAREEEKTREKEQAERKRQKALDERRKLEALKVKQLEKRVMKQQQEDAHGGGYLGLSHHSSLSSTGALANSDEREVDRKSSRGGGAVQNAMIRLLKAKEALLQAISRRAMEAKKAGRHGADSSKQLATDEKAFEDMQHHDRSILRSASYAQKKIREEQALKLQELRHERLEREQKSLRATIKKLKSKMS</sequence>
<dbReference type="PROSITE" id="PS51257">
    <property type="entry name" value="PROKAR_LIPOPROTEIN"/>
    <property type="match status" value="1"/>
</dbReference>
<organism evidence="3">
    <name type="scientific">Guillardia theta (strain CCMP2712)</name>
    <name type="common">Cryptophyte</name>
    <dbReference type="NCBI Taxonomy" id="905079"/>
    <lineage>
        <taxon>Eukaryota</taxon>
        <taxon>Cryptophyceae</taxon>
        <taxon>Pyrenomonadales</taxon>
        <taxon>Geminigeraceae</taxon>
        <taxon>Guillardia</taxon>
    </lineage>
</organism>
<dbReference type="PaxDb" id="55529-EKX46134"/>
<reference evidence="4" key="3">
    <citation type="submission" date="2016-03" db="UniProtKB">
        <authorList>
            <consortium name="EnsemblProtists"/>
        </authorList>
    </citation>
    <scope>IDENTIFICATION</scope>
</reference>
<feature type="region of interest" description="Disordered" evidence="2">
    <location>
        <begin position="446"/>
        <end position="491"/>
    </location>
</feature>
<gene>
    <name evidence="3" type="ORF">GUITHDRAFT_163115</name>
</gene>
<feature type="region of interest" description="Disordered" evidence="2">
    <location>
        <begin position="185"/>
        <end position="206"/>
    </location>
</feature>
<protein>
    <submittedName>
        <fullName evidence="3 4">Uncharacterized protein</fullName>
    </submittedName>
</protein>
<dbReference type="EMBL" id="JH992996">
    <property type="protein sequence ID" value="EKX46134.1"/>
    <property type="molecule type" value="Genomic_DNA"/>
</dbReference>
<evidence type="ECO:0000256" key="1">
    <source>
        <dbReference type="SAM" id="Coils"/>
    </source>
</evidence>
<dbReference type="RefSeq" id="XP_005833114.1">
    <property type="nucleotide sequence ID" value="XM_005833057.1"/>
</dbReference>
<evidence type="ECO:0000313" key="4">
    <source>
        <dbReference type="EnsemblProtists" id="EKX46134"/>
    </source>
</evidence>
<reference evidence="5" key="2">
    <citation type="submission" date="2012-11" db="EMBL/GenBank/DDBJ databases">
        <authorList>
            <person name="Kuo A."/>
            <person name="Curtis B.A."/>
            <person name="Tanifuji G."/>
            <person name="Burki F."/>
            <person name="Gruber A."/>
            <person name="Irimia M."/>
            <person name="Maruyama S."/>
            <person name="Arias M.C."/>
            <person name="Ball S.G."/>
            <person name="Gile G.H."/>
            <person name="Hirakawa Y."/>
            <person name="Hopkins J.F."/>
            <person name="Rensing S.A."/>
            <person name="Schmutz J."/>
            <person name="Symeonidi A."/>
            <person name="Elias M."/>
            <person name="Eveleigh R.J."/>
            <person name="Herman E.K."/>
            <person name="Klute M.J."/>
            <person name="Nakayama T."/>
            <person name="Obornik M."/>
            <person name="Reyes-Prieto A."/>
            <person name="Armbrust E.V."/>
            <person name="Aves S.J."/>
            <person name="Beiko R.G."/>
            <person name="Coutinho P."/>
            <person name="Dacks J.B."/>
            <person name="Durnford D.G."/>
            <person name="Fast N.M."/>
            <person name="Green B.R."/>
            <person name="Grisdale C."/>
            <person name="Hempe F."/>
            <person name="Henrissat B."/>
            <person name="Hoppner M.P."/>
            <person name="Ishida K.-I."/>
            <person name="Kim E."/>
            <person name="Koreny L."/>
            <person name="Kroth P.G."/>
            <person name="Liu Y."/>
            <person name="Malik S.-B."/>
            <person name="Maier U.G."/>
            <person name="McRose D."/>
            <person name="Mock T."/>
            <person name="Neilson J.A."/>
            <person name="Onodera N.T."/>
            <person name="Poole A.M."/>
            <person name="Pritham E.J."/>
            <person name="Richards T.A."/>
            <person name="Rocap G."/>
            <person name="Roy S.W."/>
            <person name="Sarai C."/>
            <person name="Schaack S."/>
            <person name="Shirato S."/>
            <person name="Slamovits C.H."/>
            <person name="Spencer D.F."/>
            <person name="Suzuki S."/>
            <person name="Worden A.Z."/>
            <person name="Zauner S."/>
            <person name="Barry K."/>
            <person name="Bell C."/>
            <person name="Bharti A.K."/>
            <person name="Crow J.A."/>
            <person name="Grimwood J."/>
            <person name="Kramer R."/>
            <person name="Lindquist E."/>
            <person name="Lucas S."/>
            <person name="Salamov A."/>
            <person name="McFadden G.I."/>
            <person name="Lane C.E."/>
            <person name="Keeling P.J."/>
            <person name="Gray M.W."/>
            <person name="Grigoriev I.V."/>
            <person name="Archibald J.M."/>
        </authorList>
    </citation>
    <scope>NUCLEOTIDE SEQUENCE</scope>
    <source>
        <strain evidence="5">CCMP2712</strain>
    </source>
</reference>
<name>L1JDD8_GUITC</name>
<feature type="compositionally biased region" description="Low complexity" evidence="2">
    <location>
        <begin position="462"/>
        <end position="476"/>
    </location>
</feature>
<dbReference type="EnsemblProtists" id="EKX46134">
    <property type="protein sequence ID" value="EKX46134"/>
    <property type="gene ID" value="GUITHDRAFT_163115"/>
</dbReference>
<reference evidence="3 5" key="1">
    <citation type="journal article" date="2012" name="Nature">
        <title>Algal genomes reveal evolutionary mosaicism and the fate of nucleomorphs.</title>
        <authorList>
            <consortium name="DOE Joint Genome Institute"/>
            <person name="Curtis B.A."/>
            <person name="Tanifuji G."/>
            <person name="Burki F."/>
            <person name="Gruber A."/>
            <person name="Irimia M."/>
            <person name="Maruyama S."/>
            <person name="Arias M.C."/>
            <person name="Ball S.G."/>
            <person name="Gile G.H."/>
            <person name="Hirakawa Y."/>
            <person name="Hopkins J.F."/>
            <person name="Kuo A."/>
            <person name="Rensing S.A."/>
            <person name="Schmutz J."/>
            <person name="Symeonidi A."/>
            <person name="Elias M."/>
            <person name="Eveleigh R.J."/>
            <person name="Herman E.K."/>
            <person name="Klute M.J."/>
            <person name="Nakayama T."/>
            <person name="Obornik M."/>
            <person name="Reyes-Prieto A."/>
            <person name="Armbrust E.V."/>
            <person name="Aves S.J."/>
            <person name="Beiko R.G."/>
            <person name="Coutinho P."/>
            <person name="Dacks J.B."/>
            <person name="Durnford D.G."/>
            <person name="Fast N.M."/>
            <person name="Green B.R."/>
            <person name="Grisdale C.J."/>
            <person name="Hempel F."/>
            <person name="Henrissat B."/>
            <person name="Hoppner M.P."/>
            <person name="Ishida K."/>
            <person name="Kim E."/>
            <person name="Koreny L."/>
            <person name="Kroth P.G."/>
            <person name="Liu Y."/>
            <person name="Malik S.B."/>
            <person name="Maier U.G."/>
            <person name="McRose D."/>
            <person name="Mock T."/>
            <person name="Neilson J.A."/>
            <person name="Onodera N.T."/>
            <person name="Poole A.M."/>
            <person name="Pritham E.J."/>
            <person name="Richards T.A."/>
            <person name="Rocap G."/>
            <person name="Roy S.W."/>
            <person name="Sarai C."/>
            <person name="Schaack S."/>
            <person name="Shirato S."/>
            <person name="Slamovits C.H."/>
            <person name="Spencer D.F."/>
            <person name="Suzuki S."/>
            <person name="Worden A.Z."/>
            <person name="Zauner S."/>
            <person name="Barry K."/>
            <person name="Bell C."/>
            <person name="Bharti A.K."/>
            <person name="Crow J.A."/>
            <person name="Grimwood J."/>
            <person name="Kramer R."/>
            <person name="Lindquist E."/>
            <person name="Lucas S."/>
            <person name="Salamov A."/>
            <person name="McFadden G.I."/>
            <person name="Lane C.E."/>
            <person name="Keeling P.J."/>
            <person name="Gray M.W."/>
            <person name="Grigoriev I.V."/>
            <person name="Archibald J.M."/>
        </authorList>
    </citation>
    <scope>NUCLEOTIDE SEQUENCE</scope>
    <source>
        <strain evidence="3 5">CCMP2712</strain>
    </source>
</reference>
<evidence type="ECO:0000256" key="2">
    <source>
        <dbReference type="SAM" id="MobiDB-lite"/>
    </source>
</evidence>